<gene>
    <name evidence="2" type="ORF">CJ030_MR0G002168</name>
    <name evidence="3" type="ORF">CJ030_MR5G011896</name>
</gene>
<protein>
    <submittedName>
        <fullName evidence="3">Uncharacterized protein</fullName>
    </submittedName>
</protein>
<organism evidence="3 4">
    <name type="scientific">Morella rubra</name>
    <name type="common">Chinese bayberry</name>
    <dbReference type="NCBI Taxonomy" id="262757"/>
    <lineage>
        <taxon>Eukaryota</taxon>
        <taxon>Viridiplantae</taxon>
        <taxon>Streptophyta</taxon>
        <taxon>Embryophyta</taxon>
        <taxon>Tracheophyta</taxon>
        <taxon>Spermatophyta</taxon>
        <taxon>Magnoliopsida</taxon>
        <taxon>eudicotyledons</taxon>
        <taxon>Gunneridae</taxon>
        <taxon>Pentapetalae</taxon>
        <taxon>rosids</taxon>
        <taxon>fabids</taxon>
        <taxon>Fagales</taxon>
        <taxon>Myricaceae</taxon>
        <taxon>Morella</taxon>
    </lineage>
</organism>
<evidence type="ECO:0000256" key="1">
    <source>
        <dbReference type="SAM" id="MobiDB-lite"/>
    </source>
</evidence>
<dbReference type="EMBL" id="RXIC02000023">
    <property type="protein sequence ID" value="KAB1212796.1"/>
    <property type="molecule type" value="Genomic_DNA"/>
</dbReference>
<reference evidence="3" key="1">
    <citation type="submission" date="2018-07" db="EMBL/GenBank/DDBJ databases">
        <authorList>
            <person name="Gao Z.-S."/>
            <person name="Jia H.-M."/>
            <person name="Jia H.-J."/>
            <person name="Cai Q.-L."/>
            <person name="Wang Y."/>
            <person name="Zhao H.-B."/>
        </authorList>
    </citation>
    <scope>NUCLEOTIDE SEQUENCE</scope>
    <source>
        <tissue evidence="3">Leaves</tissue>
    </source>
</reference>
<feature type="compositionally biased region" description="Polar residues" evidence="1">
    <location>
        <begin position="134"/>
        <end position="150"/>
    </location>
</feature>
<reference evidence="3" key="3">
    <citation type="submission" date="2019-09" db="EMBL/GenBank/DDBJ databases">
        <authorList>
            <person name="Gao Z."/>
        </authorList>
    </citation>
    <scope>NUCLEOTIDE SEQUENCE</scope>
    <source>
        <tissue evidence="3">Leaves</tissue>
    </source>
</reference>
<accession>A0A6A1VLQ2</accession>
<dbReference type="PANTHER" id="PTHR36078">
    <property type="entry name" value="BNACNNG21220D PROTEIN"/>
    <property type="match status" value="1"/>
</dbReference>
<feature type="compositionally biased region" description="Low complexity" evidence="1">
    <location>
        <begin position="15"/>
        <end position="30"/>
    </location>
</feature>
<dbReference type="OrthoDB" id="1669448at2759"/>
<proteinExistence type="predicted"/>
<dbReference type="AlphaFoldDB" id="A0A6A1VLQ2"/>
<dbReference type="PANTHER" id="PTHR36078:SF2">
    <property type="entry name" value="OS09G0473966 PROTEIN"/>
    <property type="match status" value="1"/>
</dbReference>
<dbReference type="EMBL" id="RXIC02000046">
    <property type="protein sequence ID" value="KAB1201640.1"/>
    <property type="molecule type" value="Genomic_DNA"/>
</dbReference>
<evidence type="ECO:0000313" key="3">
    <source>
        <dbReference type="EMBL" id="KAB1212796.1"/>
    </source>
</evidence>
<reference evidence="3 4" key="2">
    <citation type="journal article" date="2019" name="Plant Biotechnol. J.">
        <title>The red bayberry genome and genetic basis of sex determination.</title>
        <authorList>
            <person name="Jia H.M."/>
            <person name="Jia H.J."/>
            <person name="Cai Q.L."/>
            <person name="Wang Y."/>
            <person name="Zhao H.B."/>
            <person name="Yang W.F."/>
            <person name="Wang G.Y."/>
            <person name="Li Y.H."/>
            <person name="Zhan D.L."/>
            <person name="Shen Y.T."/>
            <person name="Niu Q.F."/>
            <person name="Chang L."/>
            <person name="Qiu J."/>
            <person name="Zhao L."/>
            <person name="Xie H.B."/>
            <person name="Fu W.Y."/>
            <person name="Jin J."/>
            <person name="Li X.W."/>
            <person name="Jiao Y."/>
            <person name="Zhou C.C."/>
            <person name="Tu T."/>
            <person name="Chai C.Y."/>
            <person name="Gao J.L."/>
            <person name="Fan L.J."/>
            <person name="van de Weg E."/>
            <person name="Wang J.Y."/>
            <person name="Gao Z.S."/>
        </authorList>
    </citation>
    <scope>NUCLEOTIDE SEQUENCE [LARGE SCALE GENOMIC DNA]</scope>
    <source>
        <tissue evidence="3">Leaves</tissue>
    </source>
</reference>
<name>A0A6A1VLQ2_9ROSI</name>
<feature type="region of interest" description="Disordered" evidence="1">
    <location>
        <begin position="121"/>
        <end position="156"/>
    </location>
</feature>
<comment type="caution">
    <text evidence="3">The sequence shown here is derived from an EMBL/GenBank/DDBJ whole genome shotgun (WGS) entry which is preliminary data.</text>
</comment>
<keyword evidence="4" id="KW-1185">Reference proteome</keyword>
<evidence type="ECO:0000313" key="4">
    <source>
        <dbReference type="Proteomes" id="UP000516437"/>
    </source>
</evidence>
<evidence type="ECO:0000313" key="2">
    <source>
        <dbReference type="EMBL" id="KAB1201640.1"/>
    </source>
</evidence>
<feature type="region of interest" description="Disordered" evidence="1">
    <location>
        <begin position="1"/>
        <end position="55"/>
    </location>
</feature>
<dbReference type="Proteomes" id="UP000516437">
    <property type="component" value="Chromosome 5"/>
</dbReference>
<sequence>MASVPSSSPPPSSPPSASNSENSATSPTASHSQKPQVEEATHDGGALNVDEEKPDLTEHFEYLDSKEYAERFKKYEADYTCRLMAKYFSKKTLYGGDIFDKEMTIDDEIIKSSRWPCTRSYADPLQGLEDHRSSGSGYSDESPTSISNGKHPVKNT</sequence>